<gene>
    <name evidence="1" type="ORF">OG442_02245</name>
</gene>
<proteinExistence type="predicted"/>
<evidence type="ECO:0000313" key="2">
    <source>
        <dbReference type="Proteomes" id="UP001432209"/>
    </source>
</evidence>
<dbReference type="RefSeq" id="WP_329074071.1">
    <property type="nucleotide sequence ID" value="NZ_CP109495.1"/>
</dbReference>
<reference evidence="1" key="1">
    <citation type="submission" date="2022-10" db="EMBL/GenBank/DDBJ databases">
        <title>The complete genomes of actinobacterial strains from the NBC collection.</title>
        <authorList>
            <person name="Joergensen T.S."/>
            <person name="Alvarez Arevalo M."/>
            <person name="Sterndorff E.B."/>
            <person name="Faurdal D."/>
            <person name="Vuksanovic O."/>
            <person name="Mourched A.-S."/>
            <person name="Charusanti P."/>
            <person name="Shaw S."/>
            <person name="Blin K."/>
            <person name="Weber T."/>
        </authorList>
    </citation>
    <scope>NUCLEOTIDE SEQUENCE</scope>
    <source>
        <strain evidence="1">NBC_01432</strain>
    </source>
</reference>
<evidence type="ECO:0000313" key="1">
    <source>
        <dbReference type="EMBL" id="WUX50464.1"/>
    </source>
</evidence>
<keyword evidence="2" id="KW-1185">Reference proteome</keyword>
<protein>
    <submittedName>
        <fullName evidence="1">Uncharacterized protein</fullName>
    </submittedName>
</protein>
<name>A0ABZ1ZZ96_STRNV</name>
<accession>A0ABZ1ZZ96</accession>
<dbReference type="EMBL" id="CP109495">
    <property type="protein sequence ID" value="WUX50464.1"/>
    <property type="molecule type" value="Genomic_DNA"/>
</dbReference>
<sequence length="345" mass="36892">MKTAVRRWAPYVALSLALALAAGYGWYRMSDTGKGWRYEESLKTFCEGLIPYEESAGFTGKDGELLTRDHRANGYEADYDLCTVAGLDLTIGRIPDSTLNGDSSDVFDRLDEIEGDSPPIPLGGGWRGYTDLVNTAAVLTCDNKPGSVVVTADDDNEAGVSRAHGIAELVTATAVRAAADWDCDAKAGGPIPRLPGAVEWGSRIDAKGTCQGIALRDQEWVEWIKDAPASGTSPLERCVLGELKNGGEPLLNLEAAFGPFAQRLRSDDSDAGTFKRGAGGIEGYYWATAQCPDDGPRAVFRVVPVAYVHIDKAADTFVREALVAFAESRAKQHGCTDLKLPPASS</sequence>
<dbReference type="Proteomes" id="UP001432209">
    <property type="component" value="Chromosome"/>
</dbReference>
<organism evidence="1 2">
    <name type="scientific">Streptomyces niveus</name>
    <name type="common">Streptomyces spheroides</name>
    <dbReference type="NCBI Taxonomy" id="193462"/>
    <lineage>
        <taxon>Bacteria</taxon>
        <taxon>Bacillati</taxon>
        <taxon>Actinomycetota</taxon>
        <taxon>Actinomycetes</taxon>
        <taxon>Kitasatosporales</taxon>
        <taxon>Streptomycetaceae</taxon>
        <taxon>Streptomyces</taxon>
    </lineage>
</organism>